<name>A0A1I7S0C5_BURXY</name>
<feature type="region of interest" description="Disordered" evidence="1">
    <location>
        <begin position="14"/>
        <end position="45"/>
    </location>
</feature>
<feature type="region of interest" description="Disordered" evidence="1">
    <location>
        <begin position="291"/>
        <end position="314"/>
    </location>
</feature>
<dbReference type="Proteomes" id="UP000095284">
    <property type="component" value="Unplaced"/>
</dbReference>
<organism evidence="2 3">
    <name type="scientific">Bursaphelenchus xylophilus</name>
    <name type="common">Pinewood nematode worm</name>
    <name type="synonym">Aphelenchoides xylophilus</name>
    <dbReference type="NCBI Taxonomy" id="6326"/>
    <lineage>
        <taxon>Eukaryota</taxon>
        <taxon>Metazoa</taxon>
        <taxon>Ecdysozoa</taxon>
        <taxon>Nematoda</taxon>
        <taxon>Chromadorea</taxon>
        <taxon>Rhabditida</taxon>
        <taxon>Tylenchina</taxon>
        <taxon>Tylenchomorpha</taxon>
        <taxon>Aphelenchoidea</taxon>
        <taxon>Aphelenchoididae</taxon>
        <taxon>Bursaphelenchus</taxon>
    </lineage>
</organism>
<dbReference type="AlphaFoldDB" id="A0A1I7S0C5"/>
<feature type="region of interest" description="Disordered" evidence="1">
    <location>
        <begin position="121"/>
        <end position="202"/>
    </location>
</feature>
<evidence type="ECO:0000313" key="2">
    <source>
        <dbReference type="Proteomes" id="UP000095284"/>
    </source>
</evidence>
<evidence type="ECO:0000313" key="3">
    <source>
        <dbReference type="WBParaSite" id="BXY_0644900.1"/>
    </source>
</evidence>
<accession>A0A1I7S0C5</accession>
<protein>
    <submittedName>
        <fullName evidence="3">Uncharacterized protein</fullName>
    </submittedName>
</protein>
<feature type="compositionally biased region" description="Polar residues" evidence="1">
    <location>
        <begin position="28"/>
        <end position="45"/>
    </location>
</feature>
<evidence type="ECO:0000256" key="1">
    <source>
        <dbReference type="SAM" id="MobiDB-lite"/>
    </source>
</evidence>
<sequence length="314" mass="34606">MIGIVSHHIAAVSAGAHHLDESRKRQQPMATHPNNVPNQAEPTSSSTLYDHVLTVNSFGNPQSSDKADRLPGGAQDIIANTAFCQRTVQQIVNPATLSQDFTMIRPDQTLPFRVITSAASDDLDLQDEEQPPLRAIPARGSRGTGPTRDGGGDERTRRLGGKPEQSRQFSKRWPRRVLPPSQPRSWRPIPAPRTCPLRNGGRADREVKTTSMALLLFRKIHRPITVLLIDEAGTTSSTTVMALLATTRHPVERLLAAGDPRQISTGRSTGPQRLTHRQGRHNLLDLCVTSAGYNPTPSRTTTRGWRPQTDQHRL</sequence>
<dbReference type="WBParaSite" id="BXY_0644900.1">
    <property type="protein sequence ID" value="BXY_0644900.1"/>
    <property type="gene ID" value="BXY_0644900"/>
</dbReference>
<reference evidence="3" key="1">
    <citation type="submission" date="2016-11" db="UniProtKB">
        <authorList>
            <consortium name="WormBaseParasite"/>
        </authorList>
    </citation>
    <scope>IDENTIFICATION</scope>
</reference>
<proteinExistence type="predicted"/>
<feature type="compositionally biased region" description="Polar residues" evidence="1">
    <location>
        <begin position="291"/>
        <end position="303"/>
    </location>
</feature>
<feature type="compositionally biased region" description="Acidic residues" evidence="1">
    <location>
        <begin position="121"/>
        <end position="130"/>
    </location>
</feature>